<comment type="caution">
    <text evidence="2">The sequence shown here is derived from an EMBL/GenBank/DDBJ whole genome shotgun (WGS) entry which is preliminary data.</text>
</comment>
<dbReference type="Proteomes" id="UP000624709">
    <property type="component" value="Unassembled WGS sequence"/>
</dbReference>
<name>A0ABQ4B3Z2_9ACTN</name>
<feature type="compositionally biased region" description="Basic and acidic residues" evidence="1">
    <location>
        <begin position="152"/>
        <end position="184"/>
    </location>
</feature>
<dbReference type="EMBL" id="BOMS01000018">
    <property type="protein sequence ID" value="GIE65389.1"/>
    <property type="molecule type" value="Genomic_DNA"/>
</dbReference>
<evidence type="ECO:0000313" key="2">
    <source>
        <dbReference type="EMBL" id="GIE65389.1"/>
    </source>
</evidence>
<gene>
    <name evidence="2" type="ORF">Apa02nite_014970</name>
</gene>
<proteinExistence type="predicted"/>
<evidence type="ECO:0000313" key="3">
    <source>
        <dbReference type="Proteomes" id="UP000624709"/>
    </source>
</evidence>
<accession>A0ABQ4B3Z2</accession>
<feature type="region of interest" description="Disordered" evidence="1">
    <location>
        <begin position="135"/>
        <end position="272"/>
    </location>
</feature>
<organism evidence="2 3">
    <name type="scientific">Actinoplanes palleronii</name>
    <dbReference type="NCBI Taxonomy" id="113570"/>
    <lineage>
        <taxon>Bacteria</taxon>
        <taxon>Bacillati</taxon>
        <taxon>Actinomycetota</taxon>
        <taxon>Actinomycetes</taxon>
        <taxon>Micromonosporales</taxon>
        <taxon>Micromonosporaceae</taxon>
        <taxon>Actinoplanes</taxon>
    </lineage>
</organism>
<dbReference type="RefSeq" id="WP_203824384.1">
    <property type="nucleotide sequence ID" value="NZ_BAAATY010000008.1"/>
</dbReference>
<evidence type="ECO:0000256" key="1">
    <source>
        <dbReference type="SAM" id="MobiDB-lite"/>
    </source>
</evidence>
<reference evidence="2 3" key="1">
    <citation type="submission" date="2021-01" db="EMBL/GenBank/DDBJ databases">
        <title>Whole genome shotgun sequence of Actinoplanes palleronii NBRC 14916.</title>
        <authorList>
            <person name="Komaki H."/>
            <person name="Tamura T."/>
        </authorList>
    </citation>
    <scope>NUCLEOTIDE SEQUENCE [LARGE SCALE GENOMIC DNA]</scope>
    <source>
        <strain evidence="2 3">NBRC 14916</strain>
    </source>
</reference>
<protein>
    <submittedName>
        <fullName evidence="2">Uncharacterized protein</fullName>
    </submittedName>
</protein>
<keyword evidence="3" id="KW-1185">Reference proteome</keyword>
<sequence>MTTESPPDRMPATVREWTEILARIRFGTVKIGGKGIAGARIKLVAYRMANFADGNGTRVRPGIARLALDLEMEYRAVGSIVAHLRHLGLLGLVRAGKGAKADEYRLTLPVDLLHRDDIEVWSPTEQAVEIEKLSAAKRRLRKPAGPQPDGPDGSRAHAPEGHTDDAPTHAPVEHASGEGERMPQKDTQPAGVCAQEGHKFGGSPALEGHTAHALQGHATHQDLDTSTTHHSGEDVSATVTTSRASGPPAKPDSSPRPERCDHGLPGGLRADGRPVCALCRVAANRSAAAAPLPDGHIAPVIQLRTREAS</sequence>
<feature type="compositionally biased region" description="Basic and acidic residues" evidence="1">
    <location>
        <begin position="253"/>
        <end position="262"/>
    </location>
</feature>